<reference evidence="8" key="1">
    <citation type="submission" date="2019-12" db="EMBL/GenBank/DDBJ databases">
        <authorList>
            <person name="Awala S.I."/>
            <person name="Rhee S.K."/>
        </authorList>
    </citation>
    <scope>NUCLEOTIDE SEQUENCE [LARGE SCALE GENOMIC DNA]</scope>
    <source>
        <strain evidence="8">IM1</strain>
    </source>
</reference>
<keyword evidence="4 5" id="KW-0949">S-adenosyl-L-methionine</keyword>
<dbReference type="RefSeq" id="WP_169604520.1">
    <property type="nucleotide sequence ID" value="NZ_CP046565.1"/>
</dbReference>
<evidence type="ECO:0000313" key="7">
    <source>
        <dbReference type="EMBL" id="QJD31255.1"/>
    </source>
</evidence>
<dbReference type="Gene3D" id="3.40.1280.10">
    <property type="match status" value="1"/>
</dbReference>
<dbReference type="CDD" id="cd18093">
    <property type="entry name" value="SpoU-like_TrmJ"/>
    <property type="match status" value="1"/>
</dbReference>
<dbReference type="GO" id="GO:0002128">
    <property type="term" value="P:tRNA nucleoside ribose methylation"/>
    <property type="evidence" value="ECO:0007669"/>
    <property type="project" value="TreeGrafter"/>
</dbReference>
<keyword evidence="2 5" id="KW-0489">Methyltransferase</keyword>
<dbReference type="PANTHER" id="PTHR42786">
    <property type="entry name" value="TRNA/RRNA METHYLTRANSFERASE"/>
    <property type="match status" value="1"/>
</dbReference>
<comment type="similarity">
    <text evidence="1">Belongs to the class IV-like SAM-binding methyltransferase superfamily. RNA methyltransferase TrmH family.</text>
</comment>
<proteinExistence type="inferred from homology"/>
<protein>
    <recommendedName>
        <fullName evidence="5">tRNA (cytidine/uridine-2'-O-)-methyltransferase TrmJ</fullName>
        <ecNumber evidence="5">2.1.1.200</ecNumber>
    </recommendedName>
    <alternativeName>
        <fullName evidence="5">tRNA (cytidine(32)/uridine(32)-2'-O)-methyltransferase</fullName>
    </alternativeName>
    <alternativeName>
        <fullName evidence="5">tRNA Cm32/Um32 methyltransferase</fullName>
    </alternativeName>
</protein>
<comment type="catalytic activity">
    <reaction evidence="5">
        <text>uridine(32) in tRNA + S-adenosyl-L-methionine = 2'-O-methyluridine(32) in tRNA + S-adenosyl-L-homocysteine + H(+)</text>
        <dbReference type="Rhea" id="RHEA:42936"/>
        <dbReference type="Rhea" id="RHEA-COMP:10107"/>
        <dbReference type="Rhea" id="RHEA-COMP:10290"/>
        <dbReference type="ChEBI" id="CHEBI:15378"/>
        <dbReference type="ChEBI" id="CHEBI:57856"/>
        <dbReference type="ChEBI" id="CHEBI:59789"/>
        <dbReference type="ChEBI" id="CHEBI:65315"/>
        <dbReference type="ChEBI" id="CHEBI:74478"/>
        <dbReference type="EC" id="2.1.1.200"/>
    </reaction>
</comment>
<dbReference type="SUPFAM" id="SSF75217">
    <property type="entry name" value="alpha/beta knot"/>
    <property type="match status" value="1"/>
</dbReference>
<evidence type="ECO:0000256" key="5">
    <source>
        <dbReference type="RuleBase" id="RU362024"/>
    </source>
</evidence>
<dbReference type="Pfam" id="PF00588">
    <property type="entry name" value="SpoU_methylase"/>
    <property type="match status" value="1"/>
</dbReference>
<evidence type="ECO:0000256" key="4">
    <source>
        <dbReference type="ARBA" id="ARBA00022691"/>
    </source>
</evidence>
<dbReference type="PANTHER" id="PTHR42786:SF2">
    <property type="entry name" value="TRNA (CYTIDINE_URIDINE-2'-O-)-METHYLTRANSFERASE TRMJ"/>
    <property type="match status" value="1"/>
</dbReference>
<evidence type="ECO:0000256" key="1">
    <source>
        <dbReference type="ARBA" id="ARBA00007228"/>
    </source>
</evidence>
<keyword evidence="5" id="KW-0963">Cytoplasm</keyword>
<dbReference type="EC" id="2.1.1.200" evidence="5"/>
<gene>
    <name evidence="5" type="primary">trmJ</name>
    <name evidence="7" type="ORF">GNH96_00175</name>
</gene>
<dbReference type="FunFam" id="3.40.1280.10:FF:000006">
    <property type="entry name" value="Uncharacterized tRNA/rRNA methyltransferase HI_0380"/>
    <property type="match status" value="1"/>
</dbReference>
<comment type="function">
    <text evidence="5">Catalyzes the formation of 2'O-methylated cytidine (Cm32) or 2'O-methylated uridine (Um32) at position 32 in tRNA.</text>
</comment>
<dbReference type="PIRSF" id="PIRSF004808">
    <property type="entry name" value="LasT"/>
    <property type="match status" value="1"/>
</dbReference>
<dbReference type="EMBL" id="CP046565">
    <property type="protein sequence ID" value="QJD31255.1"/>
    <property type="molecule type" value="Genomic_DNA"/>
</dbReference>
<dbReference type="GO" id="GO:0003723">
    <property type="term" value="F:RNA binding"/>
    <property type="evidence" value="ECO:0007669"/>
    <property type="project" value="InterPro"/>
</dbReference>
<keyword evidence="8" id="KW-1185">Reference proteome</keyword>
<comment type="catalytic activity">
    <reaction evidence="5">
        <text>cytidine(32) in tRNA + S-adenosyl-L-methionine = 2'-O-methylcytidine(32) in tRNA + S-adenosyl-L-homocysteine + H(+)</text>
        <dbReference type="Rhea" id="RHEA:42932"/>
        <dbReference type="Rhea" id="RHEA-COMP:10288"/>
        <dbReference type="Rhea" id="RHEA-COMP:10289"/>
        <dbReference type="ChEBI" id="CHEBI:15378"/>
        <dbReference type="ChEBI" id="CHEBI:57856"/>
        <dbReference type="ChEBI" id="CHEBI:59789"/>
        <dbReference type="ChEBI" id="CHEBI:74495"/>
        <dbReference type="ChEBI" id="CHEBI:82748"/>
        <dbReference type="EC" id="2.1.1.200"/>
    </reaction>
</comment>
<dbReference type="GO" id="GO:0160206">
    <property type="term" value="F:tRNA (cytidine(32)/uridine(32)-2'-O)-methyltransferase activity"/>
    <property type="evidence" value="ECO:0007669"/>
    <property type="project" value="UniProtKB-EC"/>
</dbReference>
<comment type="subunit">
    <text evidence="5">Homodimer.</text>
</comment>
<comment type="subcellular location">
    <subcellularLocation>
        <location evidence="5">Cytoplasm</location>
    </subcellularLocation>
</comment>
<dbReference type="InterPro" id="IPR001537">
    <property type="entry name" value="SpoU_MeTrfase"/>
</dbReference>
<evidence type="ECO:0000259" key="6">
    <source>
        <dbReference type="Pfam" id="PF00588"/>
    </source>
</evidence>
<dbReference type="GO" id="GO:0005829">
    <property type="term" value="C:cytosol"/>
    <property type="evidence" value="ECO:0007669"/>
    <property type="project" value="TreeGrafter"/>
</dbReference>
<evidence type="ECO:0000313" key="8">
    <source>
        <dbReference type="Proteomes" id="UP000503004"/>
    </source>
</evidence>
<feature type="domain" description="tRNA/rRNA methyltransferase SpoU type" evidence="6">
    <location>
        <begin position="5"/>
        <end position="154"/>
    </location>
</feature>
<accession>A0A858QC25</accession>
<keyword evidence="5" id="KW-0819">tRNA processing</keyword>
<dbReference type="InterPro" id="IPR029026">
    <property type="entry name" value="tRNA_m1G_MTases_N"/>
</dbReference>
<dbReference type="InterPro" id="IPR004384">
    <property type="entry name" value="RNA_MeTrfase_TrmJ/LasT"/>
</dbReference>
<dbReference type="InterPro" id="IPR029028">
    <property type="entry name" value="Alpha/beta_knot_MTases"/>
</dbReference>
<evidence type="ECO:0000256" key="2">
    <source>
        <dbReference type="ARBA" id="ARBA00022603"/>
    </source>
</evidence>
<dbReference type="KEGG" id="metu:GNH96_00175"/>
<sequence>MLSDIRIVLVETTHPGNIGGVARAMKNMGLSDLALVLPKVFPSEQATARASGADDLLAAARVVGSLEEAIADCQVVIGASARLRTIAWPELDPRTAAARIAGQPEGTRTAIVFGREHSGLTNEELERCHYLLHIASNPEFSSLNLACAVQIVAYELYLAAGRGAAGRPGAALADGEQMASFFRHLERTLHDVGFLHERRSSPSIMRRLRRIFNSAQIEAQEIHLLRGILTAAQHSAAGAGIRNAEEN</sequence>
<keyword evidence="3 7" id="KW-0808">Transferase</keyword>
<dbReference type="NCBIfam" id="TIGR00050">
    <property type="entry name" value="rRNA_methyl_1"/>
    <property type="match status" value="1"/>
</dbReference>
<evidence type="ECO:0000256" key="3">
    <source>
        <dbReference type="ARBA" id="ARBA00022679"/>
    </source>
</evidence>
<name>A0A858QC25_9GAMM</name>
<organism evidence="7 8">
    <name type="scientific">Methylococcus geothermalis</name>
    <dbReference type="NCBI Taxonomy" id="2681310"/>
    <lineage>
        <taxon>Bacteria</taxon>
        <taxon>Pseudomonadati</taxon>
        <taxon>Pseudomonadota</taxon>
        <taxon>Gammaproteobacteria</taxon>
        <taxon>Methylococcales</taxon>
        <taxon>Methylococcaceae</taxon>
        <taxon>Methylococcus</taxon>
    </lineage>
</organism>
<dbReference type="Proteomes" id="UP000503004">
    <property type="component" value="Chromosome"/>
</dbReference>
<dbReference type="Gene3D" id="1.10.8.590">
    <property type="match status" value="1"/>
</dbReference>
<dbReference type="AlphaFoldDB" id="A0A858QC25"/>